<sequence length="443" mass="51343">MEINIFDRYDAQSKKLIHSLETAGIYRDNYFVHYEGDLPAQGSSPYTYFTGIGSQEKEGLFFDKVKIPQFYGIRHIDGGSANIEYLDKVVGKIHYRDEGYRLVNTVEWYSAENIQLPVKVDRYNRYGQHYSTTFTNENGAYLTEYYDASGDVIISENLMPYSLVLHDRLGEKHFDNLTQFFIYYLKIINVNVSGTYINSLSYPLFISRLLGIRRGTTLFWQEPLADDVPGNMKDELITPKALDQVVFMNYNHMLKVAKLFPKTEIGLNYLSPIGEFVRENHFRMSAFILTNSDNIYGIRDILTSFPELKVTIAAYTNMSQKLLHLEDEFSQLTLIPSIDQDQLSIALAESDIYLDINYGLKVDHIIERAYQQHMIILSYKEVAQYDTNSLIFEDARDLCNNLSYILTDRTNWQNLMTKMIDKNGIQSTIEDYQQTLNEQVSKA</sequence>
<proteinExistence type="predicted"/>
<evidence type="ECO:0000313" key="2">
    <source>
        <dbReference type="Proteomes" id="UP000061227"/>
    </source>
</evidence>
<dbReference type="EMBL" id="DF968070">
    <property type="protein sequence ID" value="GAP03436.1"/>
    <property type="molecule type" value="Genomic_DNA"/>
</dbReference>
<reference evidence="1 2" key="1">
    <citation type="journal article" date="2015" name="BMC Genomics">
        <title>Comparative genomics of Fructobacillus spp. and Leuconostoc spp. reveals niche-specific evolution of Fructobacillus spp.</title>
        <authorList>
            <person name="Endo A."/>
            <person name="Tanizawa Y."/>
            <person name="Tanaka N."/>
            <person name="Maeno S."/>
            <person name="Kumar H."/>
            <person name="Shiwa Y."/>
            <person name="Okada S."/>
            <person name="Yoshikawa H."/>
            <person name="Dicks L."/>
            <person name="Nakagawa J."/>
            <person name="Arita M."/>
        </authorList>
    </citation>
    <scope>NUCLEOTIDE SEQUENCE [LARGE SCALE GENOMIC DNA]</scope>
    <source>
        <strain evidence="1 2">DSM 15468</strain>
    </source>
</reference>
<keyword evidence="1" id="KW-0808">Transferase</keyword>
<dbReference type="OrthoDB" id="2136618at2"/>
<evidence type="ECO:0000313" key="1">
    <source>
        <dbReference type="EMBL" id="GAP03436.1"/>
    </source>
</evidence>
<dbReference type="Proteomes" id="UP000061227">
    <property type="component" value="Unassembled WGS sequence"/>
</dbReference>
<dbReference type="GO" id="GO:0016740">
    <property type="term" value="F:transferase activity"/>
    <property type="evidence" value="ECO:0007669"/>
    <property type="project" value="UniProtKB-KW"/>
</dbReference>
<dbReference type="STRING" id="220714.SAMN05660469_0009"/>
<dbReference type="RefSeq" id="WP_059379215.1">
    <property type="nucleotide sequence ID" value="NZ_DF968070.1"/>
</dbReference>
<protein>
    <submittedName>
        <fullName evidence="1">Glycosyltransferase stabilizing protein Gtf2</fullName>
    </submittedName>
</protein>
<name>A0A3F3GXT3_9LACO</name>
<keyword evidence="2" id="KW-1185">Reference proteome</keyword>
<organism evidence="1 2">
    <name type="scientific">Fructobacillus pseudoficulneus</name>
    <dbReference type="NCBI Taxonomy" id="220714"/>
    <lineage>
        <taxon>Bacteria</taxon>
        <taxon>Bacillati</taxon>
        <taxon>Bacillota</taxon>
        <taxon>Bacilli</taxon>
        <taxon>Lactobacillales</taxon>
        <taxon>Lactobacillaceae</taxon>
        <taxon>Fructobacillus</taxon>
    </lineage>
</organism>
<accession>A0A3F3GXT3</accession>
<dbReference type="AlphaFoldDB" id="A0A3F3GXT3"/>
<gene>
    <name evidence="1" type="primary">gtf2</name>
    <name evidence="1" type="ORF">FPFC_080110</name>
</gene>